<dbReference type="InterPro" id="IPR004601">
    <property type="entry name" value="UvdE"/>
</dbReference>
<evidence type="ECO:0000313" key="7">
    <source>
        <dbReference type="EMBL" id="KUG19381.1"/>
    </source>
</evidence>
<dbReference type="Pfam" id="PF03851">
    <property type="entry name" value="UvdE"/>
    <property type="match status" value="1"/>
</dbReference>
<evidence type="ECO:0000256" key="5">
    <source>
        <dbReference type="ARBA" id="ARBA00022801"/>
    </source>
</evidence>
<keyword evidence="4" id="KW-0228">DNA excision</keyword>
<dbReference type="Gene3D" id="3.20.20.150">
    <property type="entry name" value="Divalent-metal-dependent TIM barrel enzymes"/>
    <property type="match status" value="1"/>
</dbReference>
<keyword evidence="1" id="KW-0540">Nuclease</keyword>
<dbReference type="GO" id="GO:0004519">
    <property type="term" value="F:endonuclease activity"/>
    <property type="evidence" value="ECO:0007669"/>
    <property type="project" value="UniProtKB-KW"/>
</dbReference>
<comment type="caution">
    <text evidence="7">The sequence shown here is derived from an EMBL/GenBank/DDBJ whole genome shotgun (WGS) entry which is preliminary data.</text>
</comment>
<name>A0A0W8FEQ6_9ZZZZ</name>
<dbReference type="SUPFAM" id="SSF51658">
    <property type="entry name" value="Xylose isomerase-like"/>
    <property type="match status" value="1"/>
</dbReference>
<dbReference type="NCBIfam" id="TIGR00629">
    <property type="entry name" value="uvde"/>
    <property type="match status" value="1"/>
</dbReference>
<gene>
    <name evidence="7" type="ORF">ASZ90_010918</name>
</gene>
<keyword evidence="3" id="KW-0227">DNA damage</keyword>
<reference evidence="7" key="1">
    <citation type="journal article" date="2015" name="Proc. Natl. Acad. Sci. U.S.A.">
        <title>Networks of energetic and metabolic interactions define dynamics in microbial communities.</title>
        <authorList>
            <person name="Embree M."/>
            <person name="Liu J.K."/>
            <person name="Al-Bassam M.M."/>
            <person name="Zengler K."/>
        </authorList>
    </citation>
    <scope>NUCLEOTIDE SEQUENCE</scope>
</reference>
<dbReference type="AlphaFoldDB" id="A0A0W8FEQ6"/>
<evidence type="ECO:0000256" key="3">
    <source>
        <dbReference type="ARBA" id="ARBA00022763"/>
    </source>
</evidence>
<keyword evidence="5" id="KW-0378">Hydrolase</keyword>
<accession>A0A0W8FEQ6</accession>
<keyword evidence="6" id="KW-0234">DNA repair</keyword>
<keyword evidence="2 7" id="KW-0255">Endonuclease</keyword>
<dbReference type="GO" id="GO:0016787">
    <property type="term" value="F:hydrolase activity"/>
    <property type="evidence" value="ECO:0007669"/>
    <property type="project" value="UniProtKB-KW"/>
</dbReference>
<evidence type="ECO:0000256" key="6">
    <source>
        <dbReference type="ARBA" id="ARBA00023204"/>
    </source>
</evidence>
<dbReference type="PANTHER" id="PTHR31290">
    <property type="entry name" value="UV-DAMAGE ENDONUCLEASE"/>
    <property type="match status" value="1"/>
</dbReference>
<sequence>MKIGYPCINQRIGCSSGRTFRLRSYSEKRHIETVAGNLDCLLSVLQFNVEHGLLFFRITSDLVPFASHPICSYPWHDVFADRFREIGAFIGEHRIRISMHPDQFVVLNAGDPGVVVNSIRELRYHADLLDLMHLDRSAKIQIHTGGVYGDKEQSMHRFAGRYDDLELPIRRRLVVENDDMRYTVQDCLQLHEDTGIPVLFDAFHHELNGSGEPAGETAALCSGTWRPDDGIPMIDYSSRQPLDRRGRHAETLDRGHFRKFLAETMPLDFDLMLEIKDKEKSALLAAEIAAGDRRLYQA</sequence>
<evidence type="ECO:0000256" key="2">
    <source>
        <dbReference type="ARBA" id="ARBA00022759"/>
    </source>
</evidence>
<protein>
    <submittedName>
        <fullName evidence="7">Uv dna damage endonuclease (Uv-endonuclease) (Uved)</fullName>
    </submittedName>
</protein>
<evidence type="ECO:0000256" key="1">
    <source>
        <dbReference type="ARBA" id="ARBA00022722"/>
    </source>
</evidence>
<evidence type="ECO:0000256" key="4">
    <source>
        <dbReference type="ARBA" id="ARBA00022769"/>
    </source>
</evidence>
<dbReference type="EMBL" id="LNQE01001297">
    <property type="protein sequence ID" value="KUG19381.1"/>
    <property type="molecule type" value="Genomic_DNA"/>
</dbReference>
<proteinExistence type="predicted"/>
<organism evidence="7">
    <name type="scientific">hydrocarbon metagenome</name>
    <dbReference type="NCBI Taxonomy" id="938273"/>
    <lineage>
        <taxon>unclassified sequences</taxon>
        <taxon>metagenomes</taxon>
        <taxon>ecological metagenomes</taxon>
    </lineage>
</organism>
<dbReference type="InterPro" id="IPR036237">
    <property type="entry name" value="Xyl_isomerase-like_sf"/>
</dbReference>
<dbReference type="PANTHER" id="PTHR31290:SF5">
    <property type="entry name" value="UV-DAMAGE ENDONUCLEASE"/>
    <property type="match status" value="1"/>
</dbReference>
<dbReference type="GO" id="GO:0009411">
    <property type="term" value="P:response to UV"/>
    <property type="evidence" value="ECO:0007669"/>
    <property type="project" value="InterPro"/>
</dbReference>
<dbReference type="GO" id="GO:0006289">
    <property type="term" value="P:nucleotide-excision repair"/>
    <property type="evidence" value="ECO:0007669"/>
    <property type="project" value="InterPro"/>
</dbReference>